<protein>
    <recommendedName>
        <fullName evidence="5 14">Uroporphyrinogen decarboxylase</fullName>
        <ecNumber evidence="4 14">4.1.1.37</ecNumber>
    </recommendedName>
</protein>
<dbReference type="InterPro" id="IPR038071">
    <property type="entry name" value="UROD/MetE-like_sf"/>
</dbReference>
<dbReference type="InterPro" id="IPR000257">
    <property type="entry name" value="Uroporphyrinogen_deCOase"/>
</dbReference>
<keyword evidence="6" id="KW-0963">Cytoplasm</keyword>
<evidence type="ECO:0000256" key="14">
    <source>
        <dbReference type="RuleBase" id="RU000554"/>
    </source>
</evidence>
<feature type="domain" description="Uroporphyrinogen decarboxylase (URO-D)" evidence="17">
    <location>
        <begin position="241"/>
        <end position="257"/>
    </location>
</feature>
<dbReference type="EC" id="4.1.1.37" evidence="4 14"/>
<sequence length="456" mass="51255">MKTKTALISIQGHVRGHRGAGSNPTTHQASVVFTNPSQDHVQRQTTIHTHIHTDGQFRVNQQEARALTTLPQSGPWKDTQEYLLRPVDMSNDRFLLPKDFPPLLNDTFLRAAWGEKTEHVPVWCMRQAGRYLPEFREARAGKDFFETCRSPEACCELTLQPLRRFPFDAAIIFSDILVVPQALGMDVQMVPGKGPTFPTPLKDPEDLQRLRVKVDVDKELGYVFNAITLTRHKIEGKVPLIGFTGAPWTLMSYMIEGGGSTTHSKAKRWLYRYPEASHMLLRMLTDVIVEYLLGQVTAGAQALQVFDSHAGILGPVEFSEFSLPYLRDIACRVKDKLKQTGQDVPMIVFAKDAHYGLEDLSQSGYEVVGLDWTINPSSARELTRGKVSLQGNMDPCALYAPKERISNIVKKMLEGFGTQRYIANLGHGLYPDMDPEHVGAFVEAVHQHSTEMNKQE</sequence>
<dbReference type="Gene3D" id="3.20.20.210">
    <property type="match status" value="1"/>
</dbReference>
<organism evidence="18 19">
    <name type="scientific">Cynoglossus semilaevis</name>
    <name type="common">Tongue sole</name>
    <dbReference type="NCBI Taxonomy" id="244447"/>
    <lineage>
        <taxon>Eukaryota</taxon>
        <taxon>Metazoa</taxon>
        <taxon>Chordata</taxon>
        <taxon>Craniata</taxon>
        <taxon>Vertebrata</taxon>
        <taxon>Euteleostomi</taxon>
        <taxon>Actinopterygii</taxon>
        <taxon>Neopterygii</taxon>
        <taxon>Teleostei</taxon>
        <taxon>Neoteleostei</taxon>
        <taxon>Acanthomorphata</taxon>
        <taxon>Carangaria</taxon>
        <taxon>Pleuronectiformes</taxon>
        <taxon>Pleuronectoidei</taxon>
        <taxon>Cynoglossidae</taxon>
        <taxon>Cynoglossinae</taxon>
        <taxon>Cynoglossus</taxon>
    </lineage>
</organism>
<evidence type="ECO:0000259" key="17">
    <source>
        <dbReference type="PROSITE" id="PS00907"/>
    </source>
</evidence>
<evidence type="ECO:0000256" key="12">
    <source>
        <dbReference type="ARBA" id="ARBA00047341"/>
    </source>
</evidence>
<comment type="similarity">
    <text evidence="3 15">Belongs to the uroporphyrinogen decarboxylase family.</text>
</comment>
<evidence type="ECO:0000256" key="4">
    <source>
        <dbReference type="ARBA" id="ARBA00012288"/>
    </source>
</evidence>
<comment type="subcellular location">
    <subcellularLocation>
        <location evidence="1">Cytoplasm</location>
    </subcellularLocation>
</comment>
<evidence type="ECO:0000256" key="2">
    <source>
        <dbReference type="ARBA" id="ARBA00004804"/>
    </source>
</evidence>
<dbReference type="GO" id="GO:0005829">
    <property type="term" value="C:cytosol"/>
    <property type="evidence" value="ECO:0007669"/>
    <property type="project" value="TreeGrafter"/>
</dbReference>
<dbReference type="Proteomes" id="UP000265120">
    <property type="component" value="Chromosome 20"/>
</dbReference>
<evidence type="ECO:0000256" key="11">
    <source>
        <dbReference type="ARBA" id="ARBA00045708"/>
    </source>
</evidence>
<evidence type="ECO:0000256" key="6">
    <source>
        <dbReference type="ARBA" id="ARBA00022490"/>
    </source>
</evidence>
<comment type="catalytic activity">
    <reaction evidence="12">
        <text>uroporphyrinogen I + 4 H(+) = coproporphyrinogen I + 4 CO2</text>
        <dbReference type="Rhea" id="RHEA:31239"/>
        <dbReference type="ChEBI" id="CHEBI:15378"/>
        <dbReference type="ChEBI" id="CHEBI:16526"/>
        <dbReference type="ChEBI" id="CHEBI:62626"/>
        <dbReference type="ChEBI" id="CHEBI:62631"/>
    </reaction>
    <physiologicalReaction direction="left-to-right" evidence="12">
        <dbReference type="Rhea" id="RHEA:31240"/>
    </physiologicalReaction>
</comment>
<dbReference type="InterPro" id="IPR006361">
    <property type="entry name" value="Uroporphyrinogen_deCO2ase_HemE"/>
</dbReference>
<evidence type="ECO:0000256" key="1">
    <source>
        <dbReference type="ARBA" id="ARBA00004496"/>
    </source>
</evidence>
<evidence type="ECO:0000256" key="3">
    <source>
        <dbReference type="ARBA" id="ARBA00009935"/>
    </source>
</evidence>
<accession>A0A3P8X2D8</accession>
<evidence type="ECO:0000259" key="16">
    <source>
        <dbReference type="PROSITE" id="PS00906"/>
    </source>
</evidence>
<dbReference type="PANTHER" id="PTHR21091:SF169">
    <property type="entry name" value="UROPORPHYRINOGEN DECARBOXYLASE"/>
    <property type="match status" value="1"/>
</dbReference>
<comment type="catalytic activity">
    <reaction evidence="13">
        <text>uroporphyrinogen III + 4 H(+) = coproporphyrinogen III + 4 CO2</text>
        <dbReference type="Rhea" id="RHEA:19865"/>
        <dbReference type="ChEBI" id="CHEBI:15378"/>
        <dbReference type="ChEBI" id="CHEBI:16526"/>
        <dbReference type="ChEBI" id="CHEBI:57308"/>
        <dbReference type="ChEBI" id="CHEBI:57309"/>
        <dbReference type="EC" id="4.1.1.37"/>
    </reaction>
    <physiologicalReaction direction="left-to-right" evidence="13">
        <dbReference type="Rhea" id="RHEA:19866"/>
    </physiologicalReaction>
</comment>
<keyword evidence="10 14" id="KW-0627">Porphyrin biosynthesis</keyword>
<dbReference type="PANTHER" id="PTHR21091">
    <property type="entry name" value="METHYLTETRAHYDROFOLATE:HOMOCYSTEINE METHYLTRANSFERASE RELATED"/>
    <property type="match status" value="1"/>
</dbReference>
<keyword evidence="8" id="KW-0350">Heme biosynthesis</keyword>
<dbReference type="FunFam" id="3.20.20.210:FF:000004">
    <property type="entry name" value="Uroporphyrinogen decarboxylase"/>
    <property type="match status" value="1"/>
</dbReference>
<dbReference type="CDD" id="cd00717">
    <property type="entry name" value="URO-D"/>
    <property type="match status" value="1"/>
</dbReference>
<dbReference type="GO" id="GO:0004853">
    <property type="term" value="F:uroporphyrinogen decarboxylase activity"/>
    <property type="evidence" value="ECO:0007669"/>
    <property type="project" value="UniProtKB-EC"/>
</dbReference>
<comment type="pathway">
    <text evidence="2 14">Porphyrin-containing compound metabolism; protoporphyrin-IX biosynthesis; coproporphyrinogen-III from 5-aminolevulinate: step 4/4.</text>
</comment>
<keyword evidence="7 14" id="KW-0210">Decarboxylase</keyword>
<dbReference type="AlphaFoldDB" id="A0A3P8X2D8"/>
<comment type="function">
    <text evidence="11">Catalyzes the sequential decarboxylation of the four acetate side chains of uroporphyrinogen to form coproporphyrinogen and participates in the fifth step in the heme biosynthetic pathway. Isomer I or isomer III of uroporphyrinogen may serve as substrate, but only coproporphyrinogen III can ultimately be converted to heme. In vitro also decarboxylates pentacarboxylate porphyrinogen I.</text>
</comment>
<keyword evidence="9 14" id="KW-0456">Lyase</keyword>
<evidence type="ECO:0000256" key="13">
    <source>
        <dbReference type="ARBA" id="ARBA00048411"/>
    </source>
</evidence>
<dbReference type="SUPFAM" id="SSF51726">
    <property type="entry name" value="UROD/MetE-like"/>
    <property type="match status" value="1"/>
</dbReference>
<evidence type="ECO:0000256" key="7">
    <source>
        <dbReference type="ARBA" id="ARBA00022793"/>
    </source>
</evidence>
<evidence type="ECO:0000313" key="18">
    <source>
        <dbReference type="Ensembl" id="ENSCSEP00000033159.1"/>
    </source>
</evidence>
<dbReference type="STRING" id="244447.ENSCSEP00000033159"/>
<dbReference type="PROSITE" id="PS00906">
    <property type="entry name" value="UROD_1"/>
    <property type="match status" value="1"/>
</dbReference>
<proteinExistence type="inferred from homology"/>
<feature type="domain" description="Uroporphyrinogen decarboxylase (URO-D)" evidence="16">
    <location>
        <begin position="121"/>
        <end position="130"/>
    </location>
</feature>
<name>A0A3P8X2D8_CYNSE</name>
<dbReference type="Pfam" id="PF01208">
    <property type="entry name" value="URO-D"/>
    <property type="match status" value="1"/>
</dbReference>
<dbReference type="GeneTree" id="ENSGT00390000018302"/>
<dbReference type="InParanoid" id="A0A3P8X2D8"/>
<reference evidence="18 19" key="1">
    <citation type="journal article" date="2014" name="Nat. Genet.">
        <title>Whole-genome sequence of a flatfish provides insights into ZW sex chromosome evolution and adaptation to a benthic lifestyle.</title>
        <authorList>
            <person name="Chen S."/>
            <person name="Zhang G."/>
            <person name="Shao C."/>
            <person name="Huang Q."/>
            <person name="Liu G."/>
            <person name="Zhang P."/>
            <person name="Song W."/>
            <person name="An N."/>
            <person name="Chalopin D."/>
            <person name="Volff J.N."/>
            <person name="Hong Y."/>
            <person name="Li Q."/>
            <person name="Sha Z."/>
            <person name="Zhou H."/>
            <person name="Xie M."/>
            <person name="Yu Q."/>
            <person name="Liu Y."/>
            <person name="Xiang H."/>
            <person name="Wang N."/>
            <person name="Wu K."/>
            <person name="Yang C."/>
            <person name="Zhou Q."/>
            <person name="Liao X."/>
            <person name="Yang L."/>
            <person name="Hu Q."/>
            <person name="Zhang J."/>
            <person name="Meng L."/>
            <person name="Jin L."/>
            <person name="Tian Y."/>
            <person name="Lian J."/>
            <person name="Yang J."/>
            <person name="Miao G."/>
            <person name="Liu S."/>
            <person name="Liang Z."/>
            <person name="Yan F."/>
            <person name="Li Y."/>
            <person name="Sun B."/>
            <person name="Zhang H."/>
            <person name="Zhang J."/>
            <person name="Zhu Y."/>
            <person name="Du M."/>
            <person name="Zhao Y."/>
            <person name="Schartl M."/>
            <person name="Tang Q."/>
            <person name="Wang J."/>
        </authorList>
    </citation>
    <scope>NUCLEOTIDE SEQUENCE</scope>
</reference>
<dbReference type="OMA" id="LWLMRQA"/>
<evidence type="ECO:0000256" key="9">
    <source>
        <dbReference type="ARBA" id="ARBA00023239"/>
    </source>
</evidence>
<evidence type="ECO:0000256" key="5">
    <source>
        <dbReference type="ARBA" id="ARBA00014308"/>
    </source>
</evidence>
<dbReference type="Ensembl" id="ENSCSET00000033586.1">
    <property type="protein sequence ID" value="ENSCSEP00000033159.1"/>
    <property type="gene ID" value="ENSCSEG00000021286.1"/>
</dbReference>
<reference evidence="18" key="2">
    <citation type="submission" date="2025-08" db="UniProtKB">
        <authorList>
            <consortium name="Ensembl"/>
        </authorList>
    </citation>
    <scope>IDENTIFICATION</scope>
</reference>
<keyword evidence="19" id="KW-1185">Reference proteome</keyword>
<dbReference type="NCBIfam" id="TIGR01464">
    <property type="entry name" value="hemE"/>
    <property type="match status" value="1"/>
</dbReference>
<evidence type="ECO:0000256" key="15">
    <source>
        <dbReference type="RuleBase" id="RU004169"/>
    </source>
</evidence>
<dbReference type="GO" id="GO:0006782">
    <property type="term" value="P:protoporphyrinogen IX biosynthetic process"/>
    <property type="evidence" value="ECO:0007669"/>
    <property type="project" value="UniProtKB-UniPathway"/>
</dbReference>
<evidence type="ECO:0000256" key="8">
    <source>
        <dbReference type="ARBA" id="ARBA00023133"/>
    </source>
</evidence>
<dbReference type="FunCoup" id="A0A3P8X2D8">
    <property type="interactions" value="841"/>
</dbReference>
<reference evidence="18" key="3">
    <citation type="submission" date="2025-09" db="UniProtKB">
        <authorList>
            <consortium name="Ensembl"/>
        </authorList>
    </citation>
    <scope>IDENTIFICATION</scope>
</reference>
<dbReference type="PROSITE" id="PS00907">
    <property type="entry name" value="UROD_2"/>
    <property type="match status" value="1"/>
</dbReference>
<evidence type="ECO:0000313" key="19">
    <source>
        <dbReference type="Proteomes" id="UP000265120"/>
    </source>
</evidence>
<dbReference type="HAMAP" id="MF_00218">
    <property type="entry name" value="URO_D"/>
    <property type="match status" value="1"/>
</dbReference>
<evidence type="ECO:0000256" key="10">
    <source>
        <dbReference type="ARBA" id="ARBA00023244"/>
    </source>
</evidence>
<dbReference type="UniPathway" id="UPA00251">
    <property type="reaction ID" value="UER00321"/>
</dbReference>